<dbReference type="Proteomes" id="UP001218218">
    <property type="component" value="Unassembled WGS sequence"/>
</dbReference>
<protein>
    <submittedName>
        <fullName evidence="1">Uncharacterized protein</fullName>
    </submittedName>
</protein>
<dbReference type="EMBL" id="JARIHO010000029">
    <property type="protein sequence ID" value="KAJ7337454.1"/>
    <property type="molecule type" value="Genomic_DNA"/>
</dbReference>
<name>A0AAD6ZST9_9AGAR</name>
<reference evidence="1" key="1">
    <citation type="submission" date="2023-03" db="EMBL/GenBank/DDBJ databases">
        <title>Massive genome expansion in bonnet fungi (Mycena s.s.) driven by repeated elements and novel gene families across ecological guilds.</title>
        <authorList>
            <consortium name="Lawrence Berkeley National Laboratory"/>
            <person name="Harder C.B."/>
            <person name="Miyauchi S."/>
            <person name="Viragh M."/>
            <person name="Kuo A."/>
            <person name="Thoen E."/>
            <person name="Andreopoulos B."/>
            <person name="Lu D."/>
            <person name="Skrede I."/>
            <person name="Drula E."/>
            <person name="Henrissat B."/>
            <person name="Morin E."/>
            <person name="Kohler A."/>
            <person name="Barry K."/>
            <person name="LaButti K."/>
            <person name="Morin E."/>
            <person name="Salamov A."/>
            <person name="Lipzen A."/>
            <person name="Mereny Z."/>
            <person name="Hegedus B."/>
            <person name="Baldrian P."/>
            <person name="Stursova M."/>
            <person name="Weitz H."/>
            <person name="Taylor A."/>
            <person name="Grigoriev I.V."/>
            <person name="Nagy L.G."/>
            <person name="Martin F."/>
            <person name="Kauserud H."/>
        </authorList>
    </citation>
    <scope>NUCLEOTIDE SEQUENCE</scope>
    <source>
        <strain evidence="1">CBHHK002</strain>
    </source>
</reference>
<gene>
    <name evidence="1" type="ORF">DFH08DRAFT_254392</name>
</gene>
<accession>A0AAD6ZST9</accession>
<proteinExistence type="predicted"/>
<evidence type="ECO:0000313" key="2">
    <source>
        <dbReference type="Proteomes" id="UP001218218"/>
    </source>
</evidence>
<dbReference type="AlphaFoldDB" id="A0AAD6ZST9"/>
<organism evidence="1 2">
    <name type="scientific">Mycena albidolilacea</name>
    <dbReference type="NCBI Taxonomy" id="1033008"/>
    <lineage>
        <taxon>Eukaryota</taxon>
        <taxon>Fungi</taxon>
        <taxon>Dikarya</taxon>
        <taxon>Basidiomycota</taxon>
        <taxon>Agaricomycotina</taxon>
        <taxon>Agaricomycetes</taxon>
        <taxon>Agaricomycetidae</taxon>
        <taxon>Agaricales</taxon>
        <taxon>Marasmiineae</taxon>
        <taxon>Mycenaceae</taxon>
        <taxon>Mycena</taxon>
    </lineage>
</organism>
<evidence type="ECO:0000313" key="1">
    <source>
        <dbReference type="EMBL" id="KAJ7337454.1"/>
    </source>
</evidence>
<keyword evidence="2" id="KW-1185">Reference proteome</keyword>
<sequence>MTTGPYGQLSCIFDAVLTPVGMPSSGYLSIPDMQRMRDFHDPHPVRSAQVFFLVQDGDASIQRTCLEAAFSLRDLSQTCSVLPKGTKLQDLVQRPDFAGQAVLGRTTRRISIGGSLGFEGTDRFANPVRRHYVVERPGHNQADAAQILVNFPVEWQQRAEVLRDLAQLSVSVSLLVATSVAHVGVDVPVGLISGGGGCGRLGCRRAIVTVSRGGGMLLVHSFRCRCAV</sequence>
<comment type="caution">
    <text evidence="1">The sequence shown here is derived from an EMBL/GenBank/DDBJ whole genome shotgun (WGS) entry which is preliminary data.</text>
</comment>